<dbReference type="KEGG" id="rpb:RPB_4110"/>
<dbReference type="STRING" id="316058.RPB_4110"/>
<dbReference type="AlphaFoldDB" id="Q2ISK7"/>
<evidence type="ECO:0000256" key="3">
    <source>
        <dbReference type="ARBA" id="ARBA00022679"/>
    </source>
</evidence>
<evidence type="ECO:0000256" key="1">
    <source>
        <dbReference type="ARBA" id="ARBA00006739"/>
    </source>
</evidence>
<feature type="transmembrane region" description="Helical" evidence="4">
    <location>
        <begin position="574"/>
        <end position="593"/>
    </location>
</feature>
<feature type="transmembrane region" description="Helical" evidence="4">
    <location>
        <begin position="175"/>
        <end position="208"/>
    </location>
</feature>
<dbReference type="GO" id="GO:0016757">
    <property type="term" value="F:glycosyltransferase activity"/>
    <property type="evidence" value="ECO:0007669"/>
    <property type="project" value="UniProtKB-KW"/>
</dbReference>
<feature type="transmembrane region" description="Helical" evidence="4">
    <location>
        <begin position="540"/>
        <end position="562"/>
    </location>
</feature>
<dbReference type="InterPro" id="IPR007831">
    <property type="entry name" value="T2SS_GspE_N"/>
</dbReference>
<keyword evidence="8" id="KW-1185">Reference proteome</keyword>
<dbReference type="Proteomes" id="UP000008809">
    <property type="component" value="Chromosome"/>
</dbReference>
<evidence type="ECO:0000259" key="6">
    <source>
        <dbReference type="Pfam" id="PF13632"/>
    </source>
</evidence>
<dbReference type="SUPFAM" id="SSF53448">
    <property type="entry name" value="Nucleotide-diphospho-sugar transferases"/>
    <property type="match status" value="1"/>
</dbReference>
<dbReference type="InterPro" id="IPR029044">
    <property type="entry name" value="Nucleotide-diphossugar_trans"/>
</dbReference>
<gene>
    <name evidence="7" type="ordered locus">RPB_4110</name>
</gene>
<dbReference type="Pfam" id="PF13632">
    <property type="entry name" value="Glyco_trans_2_3"/>
    <property type="match status" value="1"/>
</dbReference>
<evidence type="ECO:0000259" key="5">
    <source>
        <dbReference type="Pfam" id="PF05157"/>
    </source>
</evidence>
<proteinExistence type="inferred from homology"/>
<comment type="similarity">
    <text evidence="1">Belongs to the glycosyltransferase 2 family.</text>
</comment>
<dbReference type="Pfam" id="PF05157">
    <property type="entry name" value="MshEN"/>
    <property type="match status" value="1"/>
</dbReference>
<feature type="domain" description="Type II secretion system protein GspE N-terminal" evidence="5">
    <location>
        <begin position="63"/>
        <end position="149"/>
    </location>
</feature>
<accession>Q2ISK7</accession>
<dbReference type="RefSeq" id="WP_011442987.1">
    <property type="nucleotide sequence ID" value="NC_007778.1"/>
</dbReference>
<dbReference type="OrthoDB" id="7431422at2"/>
<dbReference type="PANTHER" id="PTHR43630">
    <property type="entry name" value="POLY-BETA-1,6-N-ACETYL-D-GLUCOSAMINE SYNTHASE"/>
    <property type="match status" value="1"/>
</dbReference>
<dbReference type="InterPro" id="IPR037257">
    <property type="entry name" value="T2SS_E_N_sf"/>
</dbReference>
<name>Q2ISK7_RHOP2</name>
<feature type="transmembrane region" description="Helical" evidence="4">
    <location>
        <begin position="495"/>
        <end position="528"/>
    </location>
</feature>
<keyword evidence="4" id="KW-1133">Transmembrane helix</keyword>
<dbReference type="SUPFAM" id="SSF160246">
    <property type="entry name" value="EspE N-terminal domain-like"/>
    <property type="match status" value="1"/>
</dbReference>
<dbReference type="CDD" id="cd06427">
    <property type="entry name" value="CESA_like_2"/>
    <property type="match status" value="1"/>
</dbReference>
<dbReference type="InterPro" id="IPR001173">
    <property type="entry name" value="Glyco_trans_2-like"/>
</dbReference>
<dbReference type="Gene3D" id="3.90.550.10">
    <property type="entry name" value="Spore Coat Polysaccharide Biosynthesis Protein SpsA, Chain A"/>
    <property type="match status" value="1"/>
</dbReference>
<dbReference type="eggNOG" id="COG1215">
    <property type="taxonomic scope" value="Bacteria"/>
</dbReference>
<reference evidence="7 8" key="1">
    <citation type="submission" date="2006-01" db="EMBL/GenBank/DDBJ databases">
        <title>Complete sequence of Rhodopseudomonas palustris HaA2.</title>
        <authorList>
            <consortium name="US DOE Joint Genome Institute"/>
            <person name="Copeland A."/>
            <person name="Lucas S."/>
            <person name="Lapidus A."/>
            <person name="Barry K."/>
            <person name="Detter J.C."/>
            <person name="Glavina T."/>
            <person name="Hammon N."/>
            <person name="Israni S."/>
            <person name="Pitluck S."/>
            <person name="Chain P."/>
            <person name="Malfatti S."/>
            <person name="Shin M."/>
            <person name="Vergez L."/>
            <person name="Schmutz J."/>
            <person name="Larimer F."/>
            <person name="Land M."/>
            <person name="Hauser L."/>
            <person name="Pelletier D.A."/>
            <person name="Kyrpides N."/>
            <person name="Anderson I."/>
            <person name="Oda Y."/>
            <person name="Harwood C.S."/>
            <person name="Richardson P."/>
        </authorList>
    </citation>
    <scope>NUCLEOTIDE SEQUENCE [LARGE SCALE GENOMIC DNA]</scope>
    <source>
        <strain evidence="7 8">HaA2</strain>
    </source>
</reference>
<dbReference type="EMBL" id="CP000250">
    <property type="protein sequence ID" value="ABD08803.1"/>
    <property type="molecule type" value="Genomic_DNA"/>
</dbReference>
<evidence type="ECO:0000313" key="8">
    <source>
        <dbReference type="Proteomes" id="UP000008809"/>
    </source>
</evidence>
<evidence type="ECO:0000256" key="4">
    <source>
        <dbReference type="SAM" id="Phobius"/>
    </source>
</evidence>
<dbReference type="PANTHER" id="PTHR43630:SF1">
    <property type="entry name" value="POLY-BETA-1,6-N-ACETYL-D-GLUCOSAMINE SYNTHASE"/>
    <property type="match status" value="1"/>
</dbReference>
<protein>
    <submittedName>
        <fullName evidence="7">Glycosyl transferase, family 2</fullName>
    </submittedName>
</protein>
<feature type="domain" description="Glycosyltransferase 2-like" evidence="6">
    <location>
        <begin position="333"/>
        <end position="527"/>
    </location>
</feature>
<keyword evidence="4" id="KW-0812">Transmembrane</keyword>
<keyword evidence="3 7" id="KW-0808">Transferase</keyword>
<keyword evidence="4" id="KW-0472">Membrane</keyword>
<organism evidence="7 8">
    <name type="scientific">Rhodopseudomonas palustris (strain HaA2)</name>
    <dbReference type="NCBI Taxonomy" id="316058"/>
    <lineage>
        <taxon>Bacteria</taxon>
        <taxon>Pseudomonadati</taxon>
        <taxon>Pseudomonadota</taxon>
        <taxon>Alphaproteobacteria</taxon>
        <taxon>Hyphomicrobiales</taxon>
        <taxon>Nitrobacteraceae</taxon>
        <taxon>Rhodopseudomonas</taxon>
    </lineage>
</organism>
<dbReference type="CAZy" id="GT2">
    <property type="family name" value="Glycosyltransferase Family 2"/>
</dbReference>
<evidence type="ECO:0000256" key="2">
    <source>
        <dbReference type="ARBA" id="ARBA00022676"/>
    </source>
</evidence>
<keyword evidence="2" id="KW-0328">Glycosyltransferase</keyword>
<evidence type="ECO:0000313" key="7">
    <source>
        <dbReference type="EMBL" id="ABD08803.1"/>
    </source>
</evidence>
<sequence>MQPLSPSDLALGDLLVARRVLNLQQLDEAVGLAEAWHVRLGDAILSRAWIEPAVYYQAVAYHYELPFVDLIGDAPDPSLLAADEAELYARRLTMPWRIRDGRLVIATAEPGPGVVLFARRRWGNAIEFVVASKFDIVWAVQTVFADALSHRAVYELAELDPDMSAQQVFSPVQVLFGYGVATCLLVGLALAPIATLVAVNLILSLFYLGNFLFKGVLVSVGGARSVDRDEAIAIAARALSDDDLPVFTVLVPMYREPKMLPMLARSLRQLDYPLGKLDIKLVLEADDHETIEVASTLGLEGIFEVIRVPPSHPQTKPKACNFALQFARGEFLVIYDAEDRPEPDQLRKVVATFRQAPANTACLQCRLSYFNARENWLTRMFTLDYALWFDQMLPGLERLNVPIPLGGTSNHFKIDVLRELHAWDPFNVTEDADLGVRLTQKGYRVGVVDSTTFEEASCHAGNWIRQRSRWMKGYMQTFLVHTRRPLHLLRSIGPLGFLGFVFFIGGTVLAGLINPVFWLMFAIWLFGLANGFDQLFPEPLLYLSLFNLLAGNGAFIFLNMLAPIRRGWLNLIPYSLTAFGYWVMISIASYRGLWQLLRNPFYWEKTDHGVSKHVVRELALGRETTT</sequence>
<dbReference type="HOGENOM" id="CLU_020629_0_0_5"/>